<dbReference type="PROSITE" id="PS50297">
    <property type="entry name" value="ANK_REP_REGION"/>
    <property type="match status" value="1"/>
</dbReference>
<dbReference type="SMART" id="SM00248">
    <property type="entry name" value="ANK"/>
    <property type="match status" value="2"/>
</dbReference>
<proteinExistence type="predicted"/>
<dbReference type="Gene3D" id="1.25.40.20">
    <property type="entry name" value="Ankyrin repeat-containing domain"/>
    <property type="match status" value="1"/>
</dbReference>
<dbReference type="SUPFAM" id="SSF48403">
    <property type="entry name" value="Ankyrin repeat"/>
    <property type="match status" value="1"/>
</dbReference>
<dbReference type="PROSITE" id="PS50088">
    <property type="entry name" value="ANK_REPEAT"/>
    <property type="match status" value="1"/>
</dbReference>
<dbReference type="PANTHER" id="PTHR24192">
    <property type="entry name" value="ANKYRIN REPEAT DOMAIN 40"/>
    <property type="match status" value="1"/>
</dbReference>
<dbReference type="InterPro" id="IPR036770">
    <property type="entry name" value="Ankyrin_rpt-contain_sf"/>
</dbReference>
<organism evidence="2 3">
    <name type="scientific">Mytilus coruscus</name>
    <name type="common">Sea mussel</name>
    <dbReference type="NCBI Taxonomy" id="42192"/>
    <lineage>
        <taxon>Eukaryota</taxon>
        <taxon>Metazoa</taxon>
        <taxon>Spiralia</taxon>
        <taxon>Lophotrochozoa</taxon>
        <taxon>Mollusca</taxon>
        <taxon>Bivalvia</taxon>
        <taxon>Autobranchia</taxon>
        <taxon>Pteriomorphia</taxon>
        <taxon>Mytilida</taxon>
        <taxon>Mytiloidea</taxon>
        <taxon>Mytilidae</taxon>
        <taxon>Mytilinae</taxon>
        <taxon>Mytilus</taxon>
    </lineage>
</organism>
<evidence type="ECO:0000313" key="2">
    <source>
        <dbReference type="EMBL" id="CAC5358113.1"/>
    </source>
</evidence>
<dbReference type="EMBL" id="CACVKT020000311">
    <property type="protein sequence ID" value="CAC5358113.1"/>
    <property type="molecule type" value="Genomic_DNA"/>
</dbReference>
<evidence type="ECO:0000313" key="3">
    <source>
        <dbReference type="Proteomes" id="UP000507470"/>
    </source>
</evidence>
<sequence length="256" mass="28620">MTATSENDESFREAACNGDKDSLNKLLETFSIDVNSQNPVNGWSALHWGCKRNHKSVVEFLLQKGANKDLLTAKGEKPVDLTTSEDIFNLLGGTGNRIAILNKNESNFTPNYLANPVFPYTQPVADLGSTNLNTQQKSIEVISTAPTMQGLNENELVLKIRVAYLDDRDFIEVEMDKSNLTFESLKSVMCKELGIERRLINKIRKLPNTILRKDKDVQRLCDFQELEVVLTNNKVPPAGAGMRGFAAPIKNQEVLY</sequence>
<dbReference type="InterPro" id="IPR002110">
    <property type="entry name" value="Ankyrin_rpt"/>
</dbReference>
<dbReference type="OrthoDB" id="194358at2759"/>
<accession>A0A6J7ZYS2</accession>
<feature type="repeat" description="ANK" evidence="1">
    <location>
        <begin position="41"/>
        <end position="73"/>
    </location>
</feature>
<dbReference type="PANTHER" id="PTHR24192:SF3">
    <property type="entry name" value="ANKYRIN REPEAT DOMAIN 40"/>
    <property type="match status" value="1"/>
</dbReference>
<dbReference type="Pfam" id="PF12796">
    <property type="entry name" value="Ank_2"/>
    <property type="match status" value="1"/>
</dbReference>
<dbReference type="InterPro" id="IPR039195">
    <property type="entry name" value="ANKRD40"/>
</dbReference>
<dbReference type="Proteomes" id="UP000507470">
    <property type="component" value="Unassembled WGS sequence"/>
</dbReference>
<evidence type="ECO:0000256" key="1">
    <source>
        <dbReference type="PROSITE-ProRule" id="PRU00023"/>
    </source>
</evidence>
<name>A0A6J7ZYS2_MYTCO</name>
<reference evidence="2 3" key="1">
    <citation type="submission" date="2020-06" db="EMBL/GenBank/DDBJ databases">
        <authorList>
            <person name="Li R."/>
            <person name="Bekaert M."/>
        </authorList>
    </citation>
    <scope>NUCLEOTIDE SEQUENCE [LARGE SCALE GENOMIC DNA]</scope>
    <source>
        <strain evidence="3">wild</strain>
    </source>
</reference>
<gene>
    <name evidence="2" type="ORF">MCOR_1500</name>
</gene>
<keyword evidence="1" id="KW-0040">ANK repeat</keyword>
<dbReference type="AlphaFoldDB" id="A0A6J7ZYS2"/>
<keyword evidence="3" id="KW-1185">Reference proteome</keyword>
<protein>
    <submittedName>
        <fullName evidence="2">Ankyrin repeat domain-containing protein 40</fullName>
    </submittedName>
</protein>